<protein>
    <submittedName>
        <fullName evidence="1">Uncharacterized protein</fullName>
    </submittedName>
</protein>
<sequence>MGGILDLALNSKIIRSESTQINSDNISGFKNVTEDDEMNMCVHQKNAVSCRDDPICRPSVCLADLLKQRKKGHWKAADTVCKWDDGGFLTWTLECKCDLGGR</sequence>
<gene>
    <name evidence="1" type="ORF">HZH68_016133</name>
</gene>
<keyword evidence="2" id="KW-1185">Reference proteome</keyword>
<evidence type="ECO:0000313" key="1">
    <source>
        <dbReference type="EMBL" id="KAF7381258.1"/>
    </source>
</evidence>
<dbReference type="Proteomes" id="UP000617340">
    <property type="component" value="Unassembled WGS sequence"/>
</dbReference>
<name>A0A834MSG1_VESGE</name>
<accession>A0A834MSG1</accession>
<reference evidence="1" key="1">
    <citation type="journal article" date="2020" name="G3 (Bethesda)">
        <title>High-Quality Assemblies for Three Invasive Social Wasps from the &lt;i&gt;Vespula&lt;/i&gt; Genus.</title>
        <authorList>
            <person name="Harrop T.W.R."/>
            <person name="Guhlin J."/>
            <person name="McLaughlin G.M."/>
            <person name="Permina E."/>
            <person name="Stockwell P."/>
            <person name="Gilligan J."/>
            <person name="Le Lec M.F."/>
            <person name="Gruber M.A.M."/>
            <person name="Quinn O."/>
            <person name="Lovegrove M."/>
            <person name="Duncan E.J."/>
            <person name="Remnant E.J."/>
            <person name="Van Eeckhoven J."/>
            <person name="Graham B."/>
            <person name="Knapp R.A."/>
            <person name="Langford K.W."/>
            <person name="Kronenberg Z."/>
            <person name="Press M.O."/>
            <person name="Eacker S.M."/>
            <person name="Wilson-Rankin E.E."/>
            <person name="Purcell J."/>
            <person name="Lester P.J."/>
            <person name="Dearden P.K."/>
        </authorList>
    </citation>
    <scope>NUCLEOTIDE SEQUENCE</scope>
    <source>
        <strain evidence="1">Linc-1</strain>
    </source>
</reference>
<dbReference type="AlphaFoldDB" id="A0A834MSG1"/>
<evidence type="ECO:0000313" key="2">
    <source>
        <dbReference type="Proteomes" id="UP000617340"/>
    </source>
</evidence>
<dbReference type="EMBL" id="JACSDZ010000022">
    <property type="protein sequence ID" value="KAF7381258.1"/>
    <property type="molecule type" value="Genomic_DNA"/>
</dbReference>
<organism evidence="1 2">
    <name type="scientific">Vespula germanica</name>
    <name type="common">German yellow jacket</name>
    <name type="synonym">Paravespula germanica</name>
    <dbReference type="NCBI Taxonomy" id="30212"/>
    <lineage>
        <taxon>Eukaryota</taxon>
        <taxon>Metazoa</taxon>
        <taxon>Ecdysozoa</taxon>
        <taxon>Arthropoda</taxon>
        <taxon>Hexapoda</taxon>
        <taxon>Insecta</taxon>
        <taxon>Pterygota</taxon>
        <taxon>Neoptera</taxon>
        <taxon>Endopterygota</taxon>
        <taxon>Hymenoptera</taxon>
        <taxon>Apocrita</taxon>
        <taxon>Aculeata</taxon>
        <taxon>Vespoidea</taxon>
        <taxon>Vespidae</taxon>
        <taxon>Vespinae</taxon>
        <taxon>Vespula</taxon>
    </lineage>
</organism>
<proteinExistence type="predicted"/>
<comment type="caution">
    <text evidence="1">The sequence shown here is derived from an EMBL/GenBank/DDBJ whole genome shotgun (WGS) entry which is preliminary data.</text>
</comment>